<dbReference type="InterPro" id="IPR013650">
    <property type="entry name" value="ATP-grasp_succ-CoA_synth-type"/>
</dbReference>
<feature type="domain" description="ATP-grasp fold succinyl-CoA synthetase-type" evidence="2">
    <location>
        <begin position="11"/>
        <end position="85"/>
    </location>
</feature>
<dbReference type="Gene3D" id="3.30.470.20">
    <property type="entry name" value="ATP-grasp fold, B domain"/>
    <property type="match status" value="1"/>
</dbReference>
<proteinExistence type="predicted"/>
<keyword evidence="4" id="KW-1185">Reference proteome</keyword>
<reference evidence="3 4" key="1">
    <citation type="submission" date="2023-10" db="EMBL/GenBank/DDBJ databases">
        <title>Virgibacillus halophilus 5B73C genome.</title>
        <authorList>
            <person name="Miliotis G."/>
            <person name="Sengupta P."/>
            <person name="Hameed A."/>
            <person name="Chuvochina M."/>
            <person name="Mcdonagh F."/>
            <person name="Simpson A.C."/>
            <person name="Singh N.K."/>
            <person name="Rekha P.D."/>
            <person name="Raman K."/>
            <person name="Hugenholtz P."/>
            <person name="Venkateswaran K."/>
        </authorList>
    </citation>
    <scope>NUCLEOTIDE SEQUENCE [LARGE SCALE GENOMIC DNA]</scope>
    <source>
        <strain evidence="3 4">5B73C</strain>
    </source>
</reference>
<name>A0ABU5C2U2_9BACI</name>
<accession>A0ABU5C2U2</accession>
<evidence type="ECO:0000313" key="3">
    <source>
        <dbReference type="EMBL" id="MDY0393633.1"/>
    </source>
</evidence>
<gene>
    <name evidence="3" type="ORF">RWE15_03230</name>
</gene>
<dbReference type="Proteomes" id="UP001281447">
    <property type="component" value="Unassembled WGS sequence"/>
</dbReference>
<evidence type="ECO:0000256" key="1">
    <source>
        <dbReference type="ARBA" id="ARBA00022532"/>
    </source>
</evidence>
<dbReference type="InterPro" id="IPR013815">
    <property type="entry name" value="ATP_grasp_subdomain_1"/>
</dbReference>
<dbReference type="Gene3D" id="3.30.1490.20">
    <property type="entry name" value="ATP-grasp fold, A domain"/>
    <property type="match status" value="1"/>
</dbReference>
<dbReference type="PANTHER" id="PTHR11815:SF10">
    <property type="entry name" value="SUCCINATE--COA LIGASE [GDP-FORMING] SUBUNIT BETA, MITOCHONDRIAL"/>
    <property type="match status" value="1"/>
</dbReference>
<comment type="caution">
    <text evidence="3">The sequence shown here is derived from an EMBL/GenBank/DDBJ whole genome shotgun (WGS) entry which is preliminary data.</text>
</comment>
<keyword evidence="1" id="KW-0816">Tricarboxylic acid cycle</keyword>
<dbReference type="EMBL" id="JAWDIP010000003">
    <property type="protein sequence ID" value="MDY0393633.1"/>
    <property type="molecule type" value="Genomic_DNA"/>
</dbReference>
<dbReference type="Pfam" id="PF08442">
    <property type="entry name" value="ATP-grasp_2"/>
    <property type="match status" value="1"/>
</dbReference>
<evidence type="ECO:0000259" key="2">
    <source>
        <dbReference type="Pfam" id="PF08442"/>
    </source>
</evidence>
<sequence>MQRKKTAEIITRAENMPSLLVEEAINIAKEFYVSITADPVTGNIMMMGSAEGGIDIEEVAKTMPEKIIRSYIDINQGLMPFQARAFFI</sequence>
<organism evidence="3 4">
    <name type="scientific">Tigheibacillus halophilus</name>
    <dbReference type="NCBI Taxonomy" id="361280"/>
    <lineage>
        <taxon>Bacteria</taxon>
        <taxon>Bacillati</taxon>
        <taxon>Bacillota</taxon>
        <taxon>Bacilli</taxon>
        <taxon>Bacillales</taxon>
        <taxon>Bacillaceae</taxon>
        <taxon>Tigheibacillus</taxon>
    </lineage>
</organism>
<protein>
    <submittedName>
        <fullName evidence="3">ATP-grasp domain-containing protein</fullName>
    </submittedName>
</protein>
<dbReference type="SUPFAM" id="SSF56059">
    <property type="entry name" value="Glutathione synthetase ATP-binding domain-like"/>
    <property type="match status" value="1"/>
</dbReference>
<evidence type="ECO:0000313" key="4">
    <source>
        <dbReference type="Proteomes" id="UP001281447"/>
    </source>
</evidence>
<dbReference type="PANTHER" id="PTHR11815">
    <property type="entry name" value="SUCCINYL-COA SYNTHETASE BETA CHAIN"/>
    <property type="match status" value="1"/>
</dbReference>